<dbReference type="PRINTS" id="PR00368">
    <property type="entry name" value="FADPNR"/>
</dbReference>
<dbReference type="InterPro" id="IPR004792">
    <property type="entry name" value="BaiN-like"/>
</dbReference>
<dbReference type="InterPro" id="IPR057661">
    <property type="entry name" value="RsdA/BaiN/AoA(So)_Rossmann"/>
</dbReference>
<dbReference type="Gene3D" id="3.50.50.60">
    <property type="entry name" value="FAD/NAD(P)-binding domain"/>
    <property type="match status" value="1"/>
</dbReference>
<sequence>MRHFATVVIGGGAAGIMAAGVAASRGGNVLLCERMEKPQRKVRITGKGRCNLTNLCSEEEFLAKVRCGADFFASALHRFDSEATMRFFEHIGVPLTVERGRRVFPSSGKAWDIADAHVGWCRTQGVTIETHARVTEITARTGQVTGIILETAPGQSETITCENVILATGGASYPATGSTGDGYRLAHRLGHTIVPIRPSLTPLITGRPTPRPMADLTLRNISVLLLINGRSVAEEFGEMEFTPKGVNGPVVLRLSRRAVDALIDGERVEFSLDLKPALSPEQLTGRLVRETAALPPKAAARSLAAKLVPSVLIGEWLKRAGIHPEEYAAALTPIQQKALIGALKKWTIGIADYAPFTEAIVTAGGVSVDEIDPSTMQSKLVKGLYFAGEVLDIDADTGGYNLQIAYSTGHLAGELKP</sequence>
<evidence type="ECO:0008006" key="8">
    <source>
        <dbReference type="Google" id="ProtNLM"/>
    </source>
</evidence>
<dbReference type="PANTHER" id="PTHR42887">
    <property type="entry name" value="OS12G0638800 PROTEIN"/>
    <property type="match status" value="1"/>
</dbReference>
<keyword evidence="3" id="KW-0274">FAD</keyword>
<dbReference type="PANTHER" id="PTHR42887:SF2">
    <property type="entry name" value="OS12G0638800 PROTEIN"/>
    <property type="match status" value="1"/>
</dbReference>
<evidence type="ECO:0000256" key="2">
    <source>
        <dbReference type="ARBA" id="ARBA00022630"/>
    </source>
</evidence>
<evidence type="ECO:0000313" key="7">
    <source>
        <dbReference type="Proteomes" id="UP000006008"/>
    </source>
</evidence>
<dbReference type="Gene3D" id="1.10.8.260">
    <property type="entry name" value="HI0933 insert domain-like"/>
    <property type="match status" value="1"/>
</dbReference>
<dbReference type="Pfam" id="PF22780">
    <property type="entry name" value="HI0933_like_1st"/>
    <property type="match status" value="1"/>
</dbReference>
<dbReference type="OrthoDB" id="9773233at2"/>
<dbReference type="Pfam" id="PF03486">
    <property type="entry name" value="HI0933_like"/>
    <property type="match status" value="1"/>
</dbReference>
<dbReference type="eggNOG" id="COG2081">
    <property type="taxonomic scope" value="Bacteria"/>
</dbReference>
<comment type="caution">
    <text evidence="6">The sequence shown here is derived from an EMBL/GenBank/DDBJ whole genome shotgun (WGS) entry which is preliminary data.</text>
</comment>
<evidence type="ECO:0000259" key="5">
    <source>
        <dbReference type="Pfam" id="PF22780"/>
    </source>
</evidence>
<proteinExistence type="predicted"/>
<accession>G5HAR3</accession>
<dbReference type="HOGENOM" id="CLU_025174_3_1_10"/>
<keyword evidence="7" id="KW-1185">Reference proteome</keyword>
<evidence type="ECO:0000313" key="6">
    <source>
        <dbReference type="EMBL" id="EHB91679.1"/>
    </source>
</evidence>
<evidence type="ECO:0000256" key="3">
    <source>
        <dbReference type="ARBA" id="ARBA00022827"/>
    </source>
</evidence>
<dbReference type="InterPro" id="IPR023166">
    <property type="entry name" value="BaiN-like_dom_sf"/>
</dbReference>
<dbReference type="PATRIC" id="fig|742725.3.peg.1822"/>
<dbReference type="GeneID" id="92815242"/>
<evidence type="ECO:0000259" key="4">
    <source>
        <dbReference type="Pfam" id="PF03486"/>
    </source>
</evidence>
<dbReference type="SUPFAM" id="SSF51905">
    <property type="entry name" value="FAD/NAD(P)-binding domain"/>
    <property type="match status" value="1"/>
</dbReference>
<dbReference type="SUPFAM" id="SSF160996">
    <property type="entry name" value="HI0933 insert domain-like"/>
    <property type="match status" value="1"/>
</dbReference>
<keyword evidence="2" id="KW-0285">Flavoprotein</keyword>
<gene>
    <name evidence="6" type="ORF">HMPREF9450_01728</name>
</gene>
<organism evidence="6 7">
    <name type="scientific">Alistipes indistinctus YIT 12060</name>
    <dbReference type="NCBI Taxonomy" id="742725"/>
    <lineage>
        <taxon>Bacteria</taxon>
        <taxon>Pseudomonadati</taxon>
        <taxon>Bacteroidota</taxon>
        <taxon>Bacteroidia</taxon>
        <taxon>Bacteroidales</taxon>
        <taxon>Rikenellaceae</taxon>
        <taxon>Alistipes</taxon>
    </lineage>
</organism>
<dbReference type="STRING" id="742725.HMPREF9450_01728"/>
<dbReference type="InterPro" id="IPR036188">
    <property type="entry name" value="FAD/NAD-bd_sf"/>
</dbReference>
<dbReference type="Gene3D" id="2.40.30.10">
    <property type="entry name" value="Translation factors"/>
    <property type="match status" value="1"/>
</dbReference>
<feature type="domain" description="RsdA/BaiN/AoA(So)-like Rossmann fold-like" evidence="4">
    <location>
        <begin position="6"/>
        <end position="414"/>
    </location>
</feature>
<dbReference type="AlphaFoldDB" id="G5HAR3"/>
<protein>
    <recommendedName>
        <fullName evidence="8">FAD-dependent oxidoreductase 2 FAD binding domain-containing protein</fullName>
    </recommendedName>
</protein>
<dbReference type="EMBL" id="ADLD01000013">
    <property type="protein sequence ID" value="EHB91679.1"/>
    <property type="molecule type" value="Genomic_DNA"/>
</dbReference>
<comment type="cofactor">
    <cofactor evidence="1">
        <name>FAD</name>
        <dbReference type="ChEBI" id="CHEBI:57692"/>
    </cofactor>
</comment>
<evidence type="ECO:0000256" key="1">
    <source>
        <dbReference type="ARBA" id="ARBA00001974"/>
    </source>
</evidence>
<name>G5HAR3_9BACT</name>
<reference evidence="6 7" key="1">
    <citation type="submission" date="2011-08" db="EMBL/GenBank/DDBJ databases">
        <title>The Genome Sequence of Alistipes indistinctus YIT 12060.</title>
        <authorList>
            <consortium name="The Broad Institute Genome Sequencing Platform"/>
            <person name="Earl A."/>
            <person name="Ward D."/>
            <person name="Feldgarden M."/>
            <person name="Gevers D."/>
            <person name="Morotomi M."/>
            <person name="Young S.K."/>
            <person name="Zeng Q."/>
            <person name="Gargeya S."/>
            <person name="Fitzgerald M."/>
            <person name="Haas B."/>
            <person name="Abouelleil A."/>
            <person name="Alvarado L."/>
            <person name="Arachchi H.M."/>
            <person name="Berlin A."/>
            <person name="Brown A."/>
            <person name="Chapman S.B."/>
            <person name="Chen Z."/>
            <person name="Dunbar C."/>
            <person name="Freedman E."/>
            <person name="Gearin G."/>
            <person name="Gellesch M."/>
            <person name="Goldberg J."/>
            <person name="Griggs A."/>
            <person name="Gujja S."/>
            <person name="Heiman D."/>
            <person name="Howarth C."/>
            <person name="Larson L."/>
            <person name="Lui A."/>
            <person name="MacDonald P.J.P."/>
            <person name="Montmayeur A."/>
            <person name="Murphy C."/>
            <person name="Neiman D."/>
            <person name="Pearson M."/>
            <person name="Priest M."/>
            <person name="Roberts A."/>
            <person name="Saif S."/>
            <person name="Shea T."/>
            <person name="Shenoy N."/>
            <person name="Sisk P."/>
            <person name="Stolte C."/>
            <person name="Sykes S."/>
            <person name="Wortman J."/>
            <person name="Nusbaum C."/>
            <person name="Birren B."/>
        </authorList>
    </citation>
    <scope>NUCLEOTIDE SEQUENCE [LARGE SCALE GENOMIC DNA]</scope>
    <source>
        <strain evidence="6 7">YIT 12060</strain>
    </source>
</reference>
<dbReference type="InterPro" id="IPR055178">
    <property type="entry name" value="RsdA/BaiN/AoA(So)-like_dom"/>
</dbReference>
<dbReference type="Proteomes" id="UP000006008">
    <property type="component" value="Unassembled WGS sequence"/>
</dbReference>
<feature type="domain" description="RsdA/BaiN/AoA(So)-like insert" evidence="5">
    <location>
        <begin position="197"/>
        <end position="361"/>
    </location>
</feature>
<dbReference type="RefSeq" id="WP_009134534.1">
    <property type="nucleotide sequence ID" value="NZ_CP102250.1"/>
</dbReference>
<dbReference type="NCBIfam" id="TIGR00275">
    <property type="entry name" value="aminoacetone oxidase family FAD-binding enzyme"/>
    <property type="match status" value="1"/>
</dbReference>